<reference evidence="1 2" key="1">
    <citation type="journal article" date="2016" name="Appl. Environ. Microbiol.">
        <title>Lack of Overt Genome Reduction in the Bryostatin-Producing Bryozoan Symbiont "Candidatus Endobugula sertula".</title>
        <authorList>
            <person name="Miller I.J."/>
            <person name="Vanee N."/>
            <person name="Fong S.S."/>
            <person name="Lim-Fong G.E."/>
            <person name="Kwan J.C."/>
        </authorList>
    </citation>
    <scope>NUCLEOTIDE SEQUENCE [LARGE SCALE GENOMIC DNA]</scope>
    <source>
        <strain evidence="1">AB1-4</strain>
    </source>
</reference>
<accession>A0A1D2QSN8</accession>
<protein>
    <submittedName>
        <fullName evidence="1">Uncharacterized protein</fullName>
    </submittedName>
</protein>
<sequence length="105" mass="11736">MRASFSQKPQTIKQQLARGYKLQLRSIHQQSILISQMSIIAGGKKISLNEGSFIVVPQKSVNLSLSPEDSQYISQQSDALLRFKYNGASQLISISNHQLSNFLVE</sequence>
<comment type="caution">
    <text evidence="1">The sequence shown here is derived from an EMBL/GenBank/DDBJ whole genome shotgun (WGS) entry which is preliminary data.</text>
</comment>
<proteinExistence type="predicted"/>
<evidence type="ECO:0000313" key="2">
    <source>
        <dbReference type="Proteomes" id="UP000242502"/>
    </source>
</evidence>
<dbReference type="AlphaFoldDB" id="A0A1D2QSN8"/>
<dbReference type="EMBL" id="MDLC01000007">
    <property type="protein sequence ID" value="ODS24587.1"/>
    <property type="molecule type" value="Genomic_DNA"/>
</dbReference>
<organism evidence="1 2">
    <name type="scientific">Candidatus Endobugula sertula</name>
    <name type="common">Bugula neritina bacterial symbiont</name>
    <dbReference type="NCBI Taxonomy" id="62101"/>
    <lineage>
        <taxon>Bacteria</taxon>
        <taxon>Pseudomonadati</taxon>
        <taxon>Pseudomonadota</taxon>
        <taxon>Gammaproteobacteria</taxon>
        <taxon>Cellvibrionales</taxon>
        <taxon>Cellvibrionaceae</taxon>
        <taxon>Candidatus Endobugula</taxon>
    </lineage>
</organism>
<gene>
    <name evidence="1" type="ORF">AB835_03120</name>
</gene>
<name>A0A1D2QSN8_9GAMM</name>
<evidence type="ECO:0000313" key="1">
    <source>
        <dbReference type="EMBL" id="ODS24587.1"/>
    </source>
</evidence>
<dbReference type="Proteomes" id="UP000242502">
    <property type="component" value="Unassembled WGS sequence"/>
</dbReference>